<dbReference type="GO" id="GO:0090614">
    <property type="term" value="F:5'-methylthioadenosine deaminase activity"/>
    <property type="evidence" value="ECO:0007669"/>
    <property type="project" value="UniProtKB-UniRule"/>
</dbReference>
<feature type="binding site" evidence="4">
    <location>
        <position position="183"/>
    </location>
    <ligand>
        <name>substrate</name>
    </ligand>
</feature>
<dbReference type="PANTHER" id="PTHR43794:SF11">
    <property type="entry name" value="AMIDOHYDROLASE-RELATED DOMAIN-CONTAINING PROTEIN"/>
    <property type="match status" value="1"/>
</dbReference>
<dbReference type="InterPro" id="IPR023512">
    <property type="entry name" value="Deaminase_MtaD/DadD"/>
</dbReference>
<feature type="binding site" evidence="4">
    <location>
        <position position="298"/>
    </location>
    <ligand>
        <name>substrate</name>
    </ligand>
</feature>
<evidence type="ECO:0000256" key="1">
    <source>
        <dbReference type="ARBA" id="ARBA00022723"/>
    </source>
</evidence>
<comment type="catalytic activity">
    <reaction evidence="4">
        <text>S-methyl-5'-thioadenosine + H2O + H(+) = S-methyl-5'-thioinosine + NH4(+)</text>
        <dbReference type="Rhea" id="RHEA:25025"/>
        <dbReference type="ChEBI" id="CHEBI:15377"/>
        <dbReference type="ChEBI" id="CHEBI:15378"/>
        <dbReference type="ChEBI" id="CHEBI:17509"/>
        <dbReference type="ChEBI" id="CHEBI:28938"/>
        <dbReference type="ChEBI" id="CHEBI:48595"/>
        <dbReference type="EC" id="3.5.4.31"/>
    </reaction>
</comment>
<dbReference type="InterPro" id="IPR050287">
    <property type="entry name" value="MTA/SAH_deaminase"/>
</dbReference>
<dbReference type="Proteomes" id="UP000185669">
    <property type="component" value="Unassembled WGS sequence"/>
</dbReference>
<evidence type="ECO:0000256" key="4">
    <source>
        <dbReference type="HAMAP-Rule" id="MF_01281"/>
    </source>
</evidence>
<dbReference type="PANTHER" id="PTHR43794">
    <property type="entry name" value="AMINOHYDROLASE SSNA-RELATED"/>
    <property type="match status" value="1"/>
</dbReference>
<comment type="catalytic activity">
    <reaction evidence="4">
        <text>S-adenosyl-L-homocysteine + H2O + H(+) = S-inosyl-L-homocysteine + NH4(+)</text>
        <dbReference type="Rhea" id="RHEA:20716"/>
        <dbReference type="ChEBI" id="CHEBI:15377"/>
        <dbReference type="ChEBI" id="CHEBI:15378"/>
        <dbReference type="ChEBI" id="CHEBI:28938"/>
        <dbReference type="ChEBI" id="CHEBI:57856"/>
        <dbReference type="ChEBI" id="CHEBI:57985"/>
        <dbReference type="EC" id="3.5.4.28"/>
    </reaction>
</comment>
<accession>A0A1N7BH28</accession>
<feature type="binding site" evidence="4">
    <location>
        <position position="298"/>
    </location>
    <ligand>
        <name>Zn(2+)</name>
        <dbReference type="ChEBI" id="CHEBI:29105"/>
    </ligand>
</feature>
<evidence type="ECO:0000256" key="2">
    <source>
        <dbReference type="ARBA" id="ARBA00022801"/>
    </source>
</evidence>
<dbReference type="EMBL" id="FTNC01000031">
    <property type="protein sequence ID" value="SIR50494.1"/>
    <property type="molecule type" value="Genomic_DNA"/>
</dbReference>
<keyword evidence="2 4" id="KW-0378">Hydrolase</keyword>
<reference evidence="7" key="1">
    <citation type="submission" date="2017-01" db="EMBL/GenBank/DDBJ databases">
        <authorList>
            <person name="Varghese N."/>
            <person name="Submissions S."/>
        </authorList>
    </citation>
    <scope>NUCLEOTIDE SEQUENCE [LARGE SCALE GENOMIC DNA]</scope>
    <source>
        <strain evidence="7">ATCC 700103</strain>
    </source>
</reference>
<evidence type="ECO:0000256" key="3">
    <source>
        <dbReference type="ARBA" id="ARBA00022833"/>
    </source>
</evidence>
<protein>
    <recommendedName>
        <fullName evidence="4">5-methylthioadenosine/S-adenosylhomocysteine deaminase</fullName>
        <shortName evidence="4">MTA/SAH deaminase</shortName>
        <ecNumber evidence="4">3.5.4.28</ecNumber>
        <ecNumber evidence="4">3.5.4.31</ecNumber>
    </recommendedName>
</protein>
<dbReference type="InterPro" id="IPR011059">
    <property type="entry name" value="Metal-dep_hydrolase_composite"/>
</dbReference>
<feature type="domain" description="Amidohydrolase-related" evidence="5">
    <location>
        <begin position="56"/>
        <end position="401"/>
    </location>
</feature>
<dbReference type="Gene3D" id="2.30.40.10">
    <property type="entry name" value="Urease, subunit C, domain 1"/>
    <property type="match status" value="1"/>
</dbReference>
<keyword evidence="1 4" id="KW-0479">Metal-binding</keyword>
<dbReference type="GO" id="GO:0046872">
    <property type="term" value="F:metal ion binding"/>
    <property type="evidence" value="ECO:0007669"/>
    <property type="project" value="UniProtKB-KW"/>
</dbReference>
<dbReference type="GO" id="GO:0050270">
    <property type="term" value="F:S-adenosylhomocysteine deaminase activity"/>
    <property type="evidence" value="ECO:0007669"/>
    <property type="project" value="UniProtKB-UniRule"/>
</dbReference>
<evidence type="ECO:0000259" key="5">
    <source>
        <dbReference type="Pfam" id="PF01979"/>
    </source>
</evidence>
<feature type="binding site" evidence="4">
    <location>
        <position position="94"/>
    </location>
    <ligand>
        <name>substrate</name>
    </ligand>
</feature>
<feature type="binding site" evidence="4">
    <location>
        <position position="213"/>
    </location>
    <ligand>
        <name>substrate</name>
    </ligand>
</feature>
<comment type="function">
    <text evidence="4">Catalyzes the deamination of 5-methylthioadenosine and S-adenosyl-L-homocysteine into 5-methylthioinosine and S-inosyl-L-homocysteine, respectively. Is also able to deaminate adenosine.</text>
</comment>
<gene>
    <name evidence="4" type="primary">mtaD</name>
    <name evidence="6" type="ORF">SAMN05421834_13112</name>
</gene>
<sequence length="432" mass="48424">MKILIKNIAEIYSPFVELRKNQFILIEDQIIKKIGKMSKINQIKEYDYLIDADKKIVLPGYINTHSHAAMTLMRGYADDMPLDRWLQNKIWPFEAEMDADDIYWGTALALMEMIKTGTTTFSDMYFAMDRVADIVGKSGIRAVLAEGLIEANDGQEGLNKALKFALDYSGAADGRITTMLAPHAPYTCGREYLEQIRDLARENSLPIHIHLSESKKEIFDFLEKHQLSPVKYLAEFDFFANHVLAAHCVHLESGDLEIISDNNIQIAHNPMSNAKLANGIAPVKKYLDKGVNVSLGTDGVSSNNSLDMLKEAKMASYLQKIKYSDPTAISTKSILEIITINGAKALALSNVGLIKEGYQADLQLIDINNSTFFYPHHNNLSNLFYAADSGSVDTVIVAGKVLMENKELKTLDTEKIYYEAEKRALKIAQKLR</sequence>
<dbReference type="Pfam" id="PF01979">
    <property type="entry name" value="Amidohydro_1"/>
    <property type="match status" value="1"/>
</dbReference>
<comment type="caution">
    <text evidence="4">Lacks conserved residue(s) required for the propagation of feature annotation.</text>
</comment>
<comment type="similarity">
    <text evidence="4">Belongs to the metallo-dependent hydrolases superfamily. MTA/SAH deaminase family.</text>
</comment>
<dbReference type="FunFam" id="3.20.20.140:FF:000014">
    <property type="entry name" value="5-methylthioadenosine/S-adenosylhomocysteine deaminase"/>
    <property type="match status" value="1"/>
</dbReference>
<dbReference type="Gene3D" id="3.20.20.140">
    <property type="entry name" value="Metal-dependent hydrolases"/>
    <property type="match status" value="1"/>
</dbReference>
<dbReference type="SUPFAM" id="SSF51338">
    <property type="entry name" value="Composite domain of metallo-dependent hydrolases"/>
    <property type="match status" value="1"/>
</dbReference>
<keyword evidence="3 4" id="KW-0862">Zinc</keyword>
<dbReference type="CDD" id="cd01298">
    <property type="entry name" value="ATZ_TRZ_like"/>
    <property type="match status" value="1"/>
</dbReference>
<dbReference type="EC" id="3.5.4.28" evidence="4"/>
<keyword evidence="7" id="KW-1185">Reference proteome</keyword>
<evidence type="ECO:0000313" key="7">
    <source>
        <dbReference type="Proteomes" id="UP000185669"/>
    </source>
</evidence>
<name>A0A1N7BH28_9FIRM</name>
<feature type="binding site" evidence="4">
    <location>
        <position position="210"/>
    </location>
    <ligand>
        <name>Zn(2+)</name>
        <dbReference type="ChEBI" id="CHEBI:29105"/>
    </ligand>
</feature>
<dbReference type="OrthoDB" id="9807210at2"/>
<evidence type="ECO:0000313" key="6">
    <source>
        <dbReference type="EMBL" id="SIR50494.1"/>
    </source>
</evidence>
<dbReference type="InterPro" id="IPR006680">
    <property type="entry name" value="Amidohydro-rel"/>
</dbReference>
<feature type="binding site" evidence="4">
    <location>
        <position position="65"/>
    </location>
    <ligand>
        <name>Zn(2+)</name>
        <dbReference type="ChEBI" id="CHEBI:29105"/>
    </ligand>
</feature>
<dbReference type="HAMAP" id="MF_01281">
    <property type="entry name" value="MTA_SAH_deamin"/>
    <property type="match status" value="1"/>
</dbReference>
<dbReference type="InterPro" id="IPR032466">
    <property type="entry name" value="Metal_Hydrolase"/>
</dbReference>
<dbReference type="AlphaFoldDB" id="A0A1N7BH28"/>
<proteinExistence type="inferred from homology"/>
<dbReference type="EC" id="3.5.4.31" evidence="4"/>
<organism evidence="6 7">
    <name type="scientific">Halanaerobium kushneri</name>
    <dbReference type="NCBI Taxonomy" id="56779"/>
    <lineage>
        <taxon>Bacteria</taxon>
        <taxon>Bacillati</taxon>
        <taxon>Bacillota</taxon>
        <taxon>Clostridia</taxon>
        <taxon>Halanaerobiales</taxon>
        <taxon>Halanaerobiaceae</taxon>
        <taxon>Halanaerobium</taxon>
    </lineage>
</organism>
<feature type="binding site" evidence="4">
    <location>
        <position position="67"/>
    </location>
    <ligand>
        <name>Zn(2+)</name>
        <dbReference type="ChEBI" id="CHEBI:29105"/>
    </ligand>
</feature>
<dbReference type="STRING" id="56779.SAMN05421834_13112"/>
<dbReference type="SUPFAM" id="SSF51556">
    <property type="entry name" value="Metallo-dependent hydrolases"/>
    <property type="match status" value="1"/>
</dbReference>
<comment type="cofactor">
    <cofactor evidence="4">
        <name>Zn(2+)</name>
        <dbReference type="ChEBI" id="CHEBI:29105"/>
    </cofactor>
    <text evidence="4">Binds 1 zinc ion per subunit.</text>
</comment>